<reference evidence="2 3" key="1">
    <citation type="journal article" date="2024" name="Int. J. Syst. Evol. Microbiol.">
        <title>Paenibacillus hexagrammi sp. nov., a novel bacterium isolated from the gut content of Hexagrammos agrammus.</title>
        <authorList>
            <person name="Jung H.K."/>
            <person name="Kim D.G."/>
            <person name="Zin H."/>
            <person name="Park J."/>
            <person name="Jung H."/>
            <person name="Kim Y.O."/>
            <person name="Kong H.J."/>
            <person name="Kim J.W."/>
            <person name="Kim Y.S."/>
        </authorList>
    </citation>
    <scope>NUCLEOTIDE SEQUENCE [LARGE SCALE GENOMIC DNA]</scope>
    <source>
        <strain evidence="2 3">YPD9-1</strain>
    </source>
</reference>
<proteinExistence type="predicted"/>
<accession>A0ABY3SJ83</accession>
<evidence type="ECO:0000313" key="2">
    <source>
        <dbReference type="EMBL" id="UJF34001.1"/>
    </source>
</evidence>
<dbReference type="EMBL" id="CP090978">
    <property type="protein sequence ID" value="UJF34001.1"/>
    <property type="molecule type" value="Genomic_DNA"/>
</dbReference>
<dbReference type="Proteomes" id="UP001649230">
    <property type="component" value="Chromosome"/>
</dbReference>
<keyword evidence="3" id="KW-1185">Reference proteome</keyword>
<feature type="compositionally biased region" description="Low complexity" evidence="1">
    <location>
        <begin position="42"/>
        <end position="53"/>
    </location>
</feature>
<name>A0ABY3SJ83_9BACL</name>
<dbReference type="RefSeq" id="WP_235120392.1">
    <property type="nucleotide sequence ID" value="NZ_CP090978.1"/>
</dbReference>
<gene>
    <name evidence="2" type="ORF">L0M14_01815</name>
</gene>
<evidence type="ECO:0000256" key="1">
    <source>
        <dbReference type="SAM" id="MobiDB-lite"/>
    </source>
</evidence>
<feature type="region of interest" description="Disordered" evidence="1">
    <location>
        <begin position="21"/>
        <end position="61"/>
    </location>
</feature>
<sequence>MKEEELIAKLKDSMTDTLKQFIEHKGTAPQFGHDRGKRGAKADGSASAGSDASNQSAATAQ</sequence>
<protein>
    <submittedName>
        <fullName evidence="2">Uncharacterized protein</fullName>
    </submittedName>
</protein>
<organism evidence="2 3">
    <name type="scientific">Paenibacillus hexagrammi</name>
    <dbReference type="NCBI Taxonomy" id="2908839"/>
    <lineage>
        <taxon>Bacteria</taxon>
        <taxon>Bacillati</taxon>
        <taxon>Bacillota</taxon>
        <taxon>Bacilli</taxon>
        <taxon>Bacillales</taxon>
        <taxon>Paenibacillaceae</taxon>
        <taxon>Paenibacillus</taxon>
    </lineage>
</organism>
<evidence type="ECO:0000313" key="3">
    <source>
        <dbReference type="Proteomes" id="UP001649230"/>
    </source>
</evidence>